<keyword evidence="3" id="KW-1185">Reference proteome</keyword>
<dbReference type="Proteomes" id="UP001165092">
    <property type="component" value="Unassembled WGS sequence"/>
</dbReference>
<reference evidence="2" key="1">
    <citation type="submission" date="2023-02" db="EMBL/GenBank/DDBJ databases">
        <title>Nocardiopsis ansamitocini NBRC 112285.</title>
        <authorList>
            <person name="Ichikawa N."/>
            <person name="Sato H."/>
            <person name="Tonouchi N."/>
        </authorList>
    </citation>
    <scope>NUCLEOTIDE SEQUENCE</scope>
    <source>
        <strain evidence="2">NBRC 112285</strain>
    </source>
</reference>
<dbReference type="EMBL" id="BSQG01000013">
    <property type="protein sequence ID" value="GLU50266.1"/>
    <property type="molecule type" value="Genomic_DNA"/>
</dbReference>
<evidence type="ECO:0000256" key="1">
    <source>
        <dbReference type="SAM" id="MobiDB-lite"/>
    </source>
</evidence>
<organism evidence="2 3">
    <name type="scientific">Nocardiopsis ansamitocini</name>
    <dbReference type="NCBI Taxonomy" id="1670832"/>
    <lineage>
        <taxon>Bacteria</taxon>
        <taxon>Bacillati</taxon>
        <taxon>Actinomycetota</taxon>
        <taxon>Actinomycetes</taxon>
        <taxon>Streptosporangiales</taxon>
        <taxon>Nocardiopsidaceae</taxon>
        <taxon>Nocardiopsis</taxon>
    </lineage>
</organism>
<gene>
    <name evidence="2" type="ORF">Nans01_46170</name>
</gene>
<feature type="region of interest" description="Disordered" evidence="1">
    <location>
        <begin position="96"/>
        <end position="127"/>
    </location>
</feature>
<evidence type="ECO:0000313" key="3">
    <source>
        <dbReference type="Proteomes" id="UP001165092"/>
    </source>
</evidence>
<dbReference type="AlphaFoldDB" id="A0A9W6UIT9"/>
<accession>A0A9W6UIT9</accession>
<protein>
    <submittedName>
        <fullName evidence="2">Uncharacterized protein</fullName>
    </submittedName>
</protein>
<evidence type="ECO:0000313" key="2">
    <source>
        <dbReference type="EMBL" id="GLU50266.1"/>
    </source>
</evidence>
<sequence length="127" mass="13109">MARSGTGTVAREGISAGFWFVASTDGFTGVDAEELIGARERRPVDPGKRRGVLGGIGVRTAAEPLPVRSLARGPHREALPGPPVCCSGKKIYRSDGIRGRLPGMRNEHDTMMIGGGAAGPNAGTVTA</sequence>
<proteinExistence type="predicted"/>
<name>A0A9W6UIT9_9ACTN</name>
<comment type="caution">
    <text evidence="2">The sequence shown here is derived from an EMBL/GenBank/DDBJ whole genome shotgun (WGS) entry which is preliminary data.</text>
</comment>